<dbReference type="CTD" id="20236013"/>
<dbReference type="KEGG" id="lgi:LOTGIDRAFT_153537"/>
<dbReference type="HOGENOM" id="CLU_649397_0_0_1"/>
<keyword evidence="1" id="KW-0472">Membrane</keyword>
<dbReference type="Proteomes" id="UP000030746">
    <property type="component" value="Unassembled WGS sequence"/>
</dbReference>
<evidence type="ECO:0000256" key="1">
    <source>
        <dbReference type="SAM" id="Phobius"/>
    </source>
</evidence>
<feature type="transmembrane region" description="Helical" evidence="1">
    <location>
        <begin position="6"/>
        <end position="28"/>
    </location>
</feature>
<protein>
    <submittedName>
        <fullName evidence="2">Uncharacterized protein</fullName>
    </submittedName>
</protein>
<dbReference type="AlphaFoldDB" id="V4BY66"/>
<accession>V4BY66</accession>
<keyword evidence="1" id="KW-0812">Transmembrane</keyword>
<dbReference type="OrthoDB" id="6046730at2759"/>
<reference evidence="2 3" key="1">
    <citation type="journal article" date="2013" name="Nature">
        <title>Insights into bilaterian evolution from three spiralian genomes.</title>
        <authorList>
            <person name="Simakov O."/>
            <person name="Marletaz F."/>
            <person name="Cho S.J."/>
            <person name="Edsinger-Gonzales E."/>
            <person name="Havlak P."/>
            <person name="Hellsten U."/>
            <person name="Kuo D.H."/>
            <person name="Larsson T."/>
            <person name="Lv J."/>
            <person name="Arendt D."/>
            <person name="Savage R."/>
            <person name="Osoegawa K."/>
            <person name="de Jong P."/>
            <person name="Grimwood J."/>
            <person name="Chapman J.A."/>
            <person name="Shapiro H."/>
            <person name="Aerts A."/>
            <person name="Otillar R.P."/>
            <person name="Terry A.Y."/>
            <person name="Boore J.L."/>
            <person name="Grigoriev I.V."/>
            <person name="Lindberg D.R."/>
            <person name="Seaver E.C."/>
            <person name="Weisblat D.A."/>
            <person name="Putnam N.H."/>
            <person name="Rokhsar D.S."/>
        </authorList>
    </citation>
    <scope>NUCLEOTIDE SEQUENCE [LARGE SCALE GENOMIC DNA]</scope>
</reference>
<evidence type="ECO:0000313" key="3">
    <source>
        <dbReference type="Proteomes" id="UP000030746"/>
    </source>
</evidence>
<dbReference type="OMA" id="WINCARR"/>
<organism evidence="2 3">
    <name type="scientific">Lottia gigantea</name>
    <name type="common">Giant owl limpet</name>
    <dbReference type="NCBI Taxonomy" id="225164"/>
    <lineage>
        <taxon>Eukaryota</taxon>
        <taxon>Metazoa</taxon>
        <taxon>Spiralia</taxon>
        <taxon>Lophotrochozoa</taxon>
        <taxon>Mollusca</taxon>
        <taxon>Gastropoda</taxon>
        <taxon>Patellogastropoda</taxon>
        <taxon>Lottioidea</taxon>
        <taxon>Lottiidae</taxon>
        <taxon>Lottia</taxon>
    </lineage>
</organism>
<dbReference type="EMBL" id="KB201890">
    <property type="protein sequence ID" value="ESO94054.1"/>
    <property type="molecule type" value="Genomic_DNA"/>
</dbReference>
<proteinExistence type="predicted"/>
<dbReference type="RefSeq" id="XP_009055663.1">
    <property type="nucleotide sequence ID" value="XM_009057415.1"/>
</dbReference>
<evidence type="ECO:0000313" key="2">
    <source>
        <dbReference type="EMBL" id="ESO94054.1"/>
    </source>
</evidence>
<sequence>MTSYKITFKCYLVIVTVVAFSFYCGFILSKDNRFQIAKYLPKFTQIRGILQKLDSLENYIKKQRFQVSGQFKDFSAKLSQFVLDRNTKPKEPMKTQEEPWRKSNKTGMILFTTWIDVAEKDIVHRNVFRTWRKWLPLIKPLFFYINASTGNRLKKEGWLVRPVPKTGCGDSNMPIMRDMFLDAVTNYKSVLYGYANGDITFDNGIQKAIDHLVESTVVQEKPVLILVRRTNVDFSNSPELDENSNITEMYNKGKAVMDGSSDGFFTNKLFPWEYVPNAVVGRIGIGMWLVSYARAMNVTVIDITKTVRAIHMTTKSGNLESNFKKNVRCNHVIYGQLNIVPSSWGCGHILCAVMEVIVDEHGKTVMIRKSPKNMEKKCSNCYMDLKKILP</sequence>
<gene>
    <name evidence="2" type="ORF">LOTGIDRAFT_153537</name>
</gene>
<keyword evidence="1" id="KW-1133">Transmembrane helix</keyword>
<dbReference type="GeneID" id="20236013"/>
<name>V4BY66_LOTGI</name>
<keyword evidence="3" id="KW-1185">Reference proteome</keyword>